<organism evidence="1">
    <name type="scientific">marine metagenome</name>
    <dbReference type="NCBI Taxonomy" id="408172"/>
    <lineage>
        <taxon>unclassified sequences</taxon>
        <taxon>metagenomes</taxon>
        <taxon>ecological metagenomes</taxon>
    </lineage>
</organism>
<evidence type="ECO:0000313" key="1">
    <source>
        <dbReference type="EMBL" id="SVE44982.1"/>
    </source>
</evidence>
<reference evidence="1" key="1">
    <citation type="submission" date="2018-05" db="EMBL/GenBank/DDBJ databases">
        <authorList>
            <person name="Lanie J.A."/>
            <person name="Ng W.-L."/>
            <person name="Kazmierczak K.M."/>
            <person name="Andrzejewski T.M."/>
            <person name="Davidsen T.M."/>
            <person name="Wayne K.J."/>
            <person name="Tettelin H."/>
            <person name="Glass J.I."/>
            <person name="Rusch D."/>
            <person name="Podicherti R."/>
            <person name="Tsui H.-C.T."/>
            <person name="Winkler M.E."/>
        </authorList>
    </citation>
    <scope>NUCLEOTIDE SEQUENCE</scope>
</reference>
<protein>
    <submittedName>
        <fullName evidence="1">Uncharacterized protein</fullName>
    </submittedName>
</protein>
<dbReference type="EMBL" id="UINC01218100">
    <property type="protein sequence ID" value="SVE44982.1"/>
    <property type="molecule type" value="Genomic_DNA"/>
</dbReference>
<name>A0A383DKI4_9ZZZZ</name>
<accession>A0A383DKI4</accession>
<proteinExistence type="predicted"/>
<sequence length="43" mass="4836">MEEDPASSAILRVAYILTNINLSKAFLGYQKIQLSIEFVLVVH</sequence>
<gene>
    <name evidence="1" type="ORF">METZ01_LOCUS497836</name>
</gene>
<dbReference type="AlphaFoldDB" id="A0A383DKI4"/>